<evidence type="ECO:0000256" key="1">
    <source>
        <dbReference type="PROSITE-ProRule" id="PRU00339"/>
    </source>
</evidence>
<dbReference type="Proteomes" id="UP001499909">
    <property type="component" value="Unassembled WGS sequence"/>
</dbReference>
<feature type="repeat" description="TPR" evidence="1">
    <location>
        <begin position="117"/>
        <end position="150"/>
    </location>
</feature>
<dbReference type="EMBL" id="BAABDH010000011">
    <property type="protein sequence ID" value="GAA3921447.1"/>
    <property type="molecule type" value="Genomic_DNA"/>
</dbReference>
<protein>
    <recommendedName>
        <fullName evidence="4">Tetratricopeptide repeat protein</fullName>
    </recommendedName>
</protein>
<evidence type="ECO:0000313" key="3">
    <source>
        <dbReference type="Proteomes" id="UP001499909"/>
    </source>
</evidence>
<dbReference type="PROSITE" id="PS50005">
    <property type="entry name" value="TPR"/>
    <property type="match status" value="1"/>
</dbReference>
<keyword evidence="1" id="KW-0802">TPR repeat</keyword>
<accession>A0ABP7MEG7</accession>
<keyword evidence="3" id="KW-1185">Reference proteome</keyword>
<organism evidence="2 3">
    <name type="scientific">Hymenobacter algoricola</name>
    <dbReference type="NCBI Taxonomy" id="486267"/>
    <lineage>
        <taxon>Bacteria</taxon>
        <taxon>Pseudomonadati</taxon>
        <taxon>Bacteroidota</taxon>
        <taxon>Cytophagia</taxon>
        <taxon>Cytophagales</taxon>
        <taxon>Hymenobacteraceae</taxon>
        <taxon>Hymenobacter</taxon>
    </lineage>
</organism>
<gene>
    <name evidence="2" type="ORF">GCM10022406_04470</name>
</gene>
<dbReference type="RefSeq" id="WP_345109472.1">
    <property type="nucleotide sequence ID" value="NZ_BAABDH010000011.1"/>
</dbReference>
<comment type="caution">
    <text evidence="2">The sequence shown here is derived from an EMBL/GenBank/DDBJ whole genome shotgun (WGS) entry which is preliminary data.</text>
</comment>
<proteinExistence type="predicted"/>
<evidence type="ECO:0008006" key="4">
    <source>
        <dbReference type="Google" id="ProtNLM"/>
    </source>
</evidence>
<reference evidence="3" key="1">
    <citation type="journal article" date="2019" name="Int. J. Syst. Evol. Microbiol.">
        <title>The Global Catalogue of Microorganisms (GCM) 10K type strain sequencing project: providing services to taxonomists for standard genome sequencing and annotation.</title>
        <authorList>
            <consortium name="The Broad Institute Genomics Platform"/>
            <consortium name="The Broad Institute Genome Sequencing Center for Infectious Disease"/>
            <person name="Wu L."/>
            <person name="Ma J."/>
        </authorList>
    </citation>
    <scope>NUCLEOTIDE SEQUENCE [LARGE SCALE GENOMIC DNA]</scope>
    <source>
        <strain evidence="3">JCM 17214</strain>
    </source>
</reference>
<name>A0ABP7MEG7_9BACT</name>
<dbReference type="InterPro" id="IPR019734">
    <property type="entry name" value="TPR_rpt"/>
</dbReference>
<evidence type="ECO:0000313" key="2">
    <source>
        <dbReference type="EMBL" id="GAA3921447.1"/>
    </source>
</evidence>
<sequence>MDAADTLILVEYQPRHWRVMYPTVVLQHEALFQQGKALHTAAPLEAERIYRQVMAACGELHLDAVSHLGILLNNRTPGLGTTYLAQAFLRARLIFPDAFEEGRDFLLYESTGNGFVLTAYYVMGLELQKVKRWAEALALFEFLVQVNPKDNHGAGRWIGPLKERLAAEASR</sequence>